<evidence type="ECO:0000256" key="1">
    <source>
        <dbReference type="ARBA" id="ARBA00022478"/>
    </source>
</evidence>
<evidence type="ECO:0000256" key="3">
    <source>
        <dbReference type="ARBA" id="ARBA00022679"/>
    </source>
</evidence>
<keyword evidence="8" id="KW-0862">Zinc</keyword>
<keyword evidence="3" id="KW-0808">Transferase</keyword>
<feature type="domain" description="Reverse transcriptase" evidence="10">
    <location>
        <begin position="622"/>
        <end position="863"/>
    </location>
</feature>
<feature type="domain" description="Toprim" evidence="11">
    <location>
        <begin position="294"/>
        <end position="389"/>
    </location>
</feature>
<reference key="1">
    <citation type="submission" date="2016-07" db="EMBL/GenBank/DDBJ databases">
        <title>Nontailed viruses are major unrecognized killers of bacteria in the ocean.</title>
        <authorList>
            <person name="Kauffman K."/>
            <person name="Hussain F."/>
            <person name="Yang J."/>
            <person name="Arevalo P."/>
            <person name="Brown J."/>
            <person name="Cutler M."/>
            <person name="Kelly L."/>
            <person name="Polz M.F."/>
        </authorList>
    </citation>
    <scope>NUCLEOTIDE SEQUENCE [LARGE SCALE GENOMIC DNA]</scope>
    <source>
        <strain>10N.261.52.F7</strain>
    </source>
</reference>
<evidence type="ECO:0000256" key="2">
    <source>
        <dbReference type="ARBA" id="ARBA00022515"/>
    </source>
</evidence>
<evidence type="ECO:0000256" key="6">
    <source>
        <dbReference type="ARBA" id="ARBA00022723"/>
    </source>
</evidence>
<evidence type="ECO:0000256" key="8">
    <source>
        <dbReference type="ARBA" id="ARBA00022833"/>
    </source>
</evidence>
<dbReference type="GO" id="GO:0005737">
    <property type="term" value="C:cytoplasm"/>
    <property type="evidence" value="ECO:0007669"/>
    <property type="project" value="TreeGrafter"/>
</dbReference>
<proteinExistence type="predicted"/>
<dbReference type="Gene3D" id="3.40.1360.10">
    <property type="match status" value="1"/>
</dbReference>
<dbReference type="PROSITE" id="PS50880">
    <property type="entry name" value="TOPRIM"/>
    <property type="match status" value="1"/>
</dbReference>
<comment type="caution">
    <text evidence="12">The sequence shown here is derived from an EMBL/GenBank/DDBJ whole genome shotgun (WGS) entry which is preliminary data.</text>
</comment>
<keyword evidence="2" id="KW-0639">Primosome</keyword>
<keyword evidence="9" id="KW-0804">Transcription</keyword>
<name>A0AB36XSY8_9VIBR</name>
<dbReference type="Gene3D" id="3.90.980.10">
    <property type="entry name" value="DNA primase, catalytic core, N-terminal domain"/>
    <property type="match status" value="1"/>
</dbReference>
<evidence type="ECO:0008006" key="13">
    <source>
        <dbReference type="Google" id="ProtNLM"/>
    </source>
</evidence>
<keyword evidence="4" id="KW-0548">Nucleotidyltransferase</keyword>
<dbReference type="SMART" id="SM00400">
    <property type="entry name" value="ZnF_CHCC"/>
    <property type="match status" value="1"/>
</dbReference>
<sequence>MSIIARIIVSKILKMNFKEATNQLLATVKLEDLCDRLGIETKRSGSSVKALCQFHKDTKPSMELYDDNPEKPAFHCFSCGAHGDIFALVKEVKGMDFREAHTWLCGEYNITLDRVNVELRTSSSANPFGSLTENVYQYALDFYKRHQNETELDAFLKERGYTLEFGKSAGLCLVGVRSLVNHLNSLDYPDDVHKLYVLDKYESAGLIKKSLITDGANTTINLRLENLYYDHFRKGRLLFPIRDDYGVIKGFAGRLTTEGSGPKYLFSKGMNKSKLLYRSESAFSNINKSRAKKVSLYLCEGLFDALRLESCGLNSVAVLGASLTDEQCEKLKEVAHKLSKRNRFLELNLFFDNDSSGLKASDLSIRKIIKNIGLDSVNIKVYYSKHESKVDPDSYLRGKTSNLKESLASIEFPFPAINLCQELNISPSEIEDNDYFKDLPYSMKIRASKRWHQLFDDKKSELVIDEFETMYSSYDWFKLLKRTSLPKDVSKNYNKNAFINDTQQRLQLAFSISKSAMSNTGQFPDNDAEWRRVEMCLPILEIIIRDRFSLNYDYLSPIEPLNTIYVSRDISDKEFREMSMHCVEDLTSHQYILSELLTERCDYIDDFSLNIPATRYYRKSNTTVTTGEGRKSEHNLTLSFAYQVDMEVIEGREVSNSHGMFRPYFDCWKDFTKSINSAAMQMDQVNMVRLDLKRYYDRLKRYVLQDVLRDCIPDDLSKYEERHLLELVQDNGADKKSKTIDWLLEQVFGYKKYEPKKGHVQTSDKFVGIPQGPDISSYLANIVLFQVDSVARNFIEESKDQTTEKYTAWYARYVDDMVLIAEDPATLSRLRIVIEEAVRKLELELVAKEQPAAMNAEEFGVYLTKGKALAASGPTGIIELADTDDLYSTGRIERYQALALLNNKDLFSDDIDTIKSKLKMAMHCSQLRFSDVKKVAKWVWFISVKELENPSSRELVSNYQKAWLELIKNMDKQFDPENCPWEDPLLLSFDGLNQLISRNSVWVNDSLSQEDILNKEKIRNVLIKNINIDLVSTLVKENPRDISGWGISKAELARTFWQKNTALLWHAKQYSDFEFRDFNSLGVTSELISAHTLKSSLVRMYFSELQIANDFKYIAIESTYSNPLRNLCLMLQIVYLHLAYSDSSDDDLDILSPVMGELRSFSRDDNNLVSNIVFSFLIPDENRFSSDKYDELAIKVLYFICSLTSNSKLIKVLSSRWERLINDALFEGDFSLISPLPTIREHALYGYHLDQNETIDSLVKVRTESVSNIDDDIPSHENNDLYVSNSEGICFSNWIKSKNSPEQLIVENTSGGVLKEANSILRTPPPMVKEVNKNLLNWVAKTYRSLIDCIQEGRKIPTWCNTSMSSLPIGDVSPDANNVCIISSKDRIAAYPQAFIRNGGKSLRPIQVPSHNVCYWQAGVALTDMLGFTRDLDAYANVDEAFDTASEPPQTRLLKNSLKKLNGSMYFSKPAYPSKGENVPKSIERTLHLLERFPETVDPNDTYLFGFISEMETQLMRIRLSGQTNSTVNGKLVGMYAEAVRSTLARVPLDWFSHLPSVIVKDLSGLRIVERFWVVLHEIFRQSFDDCSLSNDVDELDTIKKAILLGCQVNLIEASLKAAVFEIQAASEINSNEFKNIDIEEVIASGFFESNFSLSKYVLSENNEESSFEKLGNYFLERLKDKAQQYSFSGITPLGWLLIAMVKKGLISQGSKNLDVQHKAVREHLTNSVLVKLLTIESKQLPDGRWPLEYELPELDLDSVLDSLTKLHSASTVKLIEVEKQHFDFDSQKGAFKGLWKLKKWQVALAASTAKDSKPFYEAVGNRLVSSWTETYVGDNLVYVSSLGKLYGSILEQVSVNSSHKPNEQEPSQSKKVSIPISFEELFGEQASSNDTQEQPLNEDESIVAKDGNANDIPILKGEYKGTPLAKALERLVGINRTSWDLRKDSRALSHSRIAMFQIDLKEKYGDGYYTHYSKNEELLDSCSLGNRCKEIRDALRRKDIEKLEREALLKEQQGCKTNDKCSKLYEELRLFNKAEARRRSLLKGVIESCVRLGVDLLVLPEYSVQPATIVWLKDLLRGKELSLLAGTYRLPEGYPRSKLQSLTSEQYSSVVRDFQSVMTLLVPYQGDKVLCFNRAKKYASPAANELISPYQDKIEPLFTLEMLEKHLRGDFSGEALGLKDITELMKTRHISLLGFIQELICAELFLLTNPVNYLNLATEYQNLSNKFGIIRTSASDEAVQAVLDDIKNISFHLSGDTGDQINSFQSFRRSIVTIPAMTSRKQDYWIFGQGAMLANGISTIFCNALCGKESTGGSCFIGLDSWIGDKKKPFITPYSGWSKGIYYGSKTDTLQKEQSLVVVDIDPKMMSLGSPRPQSLPVPMKLVAHVPVIELKLDEKSKISKLNEAISSLEDFFNQNRNTVTNPESAEELIKTLESWFDMACDEDQRLSLKSRLDTWKESWRVHPQVGIAALTDWIAIEVSTLSEGTLDD</sequence>
<dbReference type="InterPro" id="IPR002694">
    <property type="entry name" value="Znf_CHC2"/>
</dbReference>
<evidence type="ECO:0000259" key="11">
    <source>
        <dbReference type="PROSITE" id="PS50880"/>
    </source>
</evidence>
<keyword evidence="6" id="KW-0479">Metal-binding</keyword>
<evidence type="ECO:0000313" key="12">
    <source>
        <dbReference type="EMBL" id="PMK50216.1"/>
    </source>
</evidence>
<accession>A0AB36XSY8</accession>
<keyword evidence="7" id="KW-0863">Zinc-finger</keyword>
<keyword evidence="1" id="KW-0240">DNA-directed RNA polymerase</keyword>
<dbReference type="GO" id="GO:0008270">
    <property type="term" value="F:zinc ion binding"/>
    <property type="evidence" value="ECO:0007669"/>
    <property type="project" value="UniProtKB-KW"/>
</dbReference>
<dbReference type="InterPro" id="IPR034151">
    <property type="entry name" value="TOPRIM_DnaG_bac"/>
</dbReference>
<dbReference type="PANTHER" id="PTHR30313:SF2">
    <property type="entry name" value="DNA PRIMASE"/>
    <property type="match status" value="1"/>
</dbReference>
<dbReference type="PROSITE" id="PS50878">
    <property type="entry name" value="RT_POL"/>
    <property type="match status" value="1"/>
</dbReference>
<dbReference type="InterPro" id="IPR036977">
    <property type="entry name" value="DNA_primase_Znf_CHC2"/>
</dbReference>
<dbReference type="CDD" id="cd01646">
    <property type="entry name" value="RT_Bac_retron_I"/>
    <property type="match status" value="1"/>
</dbReference>
<dbReference type="Pfam" id="PF08275">
    <property type="entry name" value="DNAG_N"/>
    <property type="match status" value="1"/>
</dbReference>
<dbReference type="GO" id="GO:0003677">
    <property type="term" value="F:DNA binding"/>
    <property type="evidence" value="ECO:0007669"/>
    <property type="project" value="InterPro"/>
</dbReference>
<dbReference type="Gene3D" id="3.90.580.10">
    <property type="entry name" value="Zinc finger, CHC2-type domain"/>
    <property type="match status" value="1"/>
</dbReference>
<dbReference type="InterPro" id="IPR006171">
    <property type="entry name" value="TOPRIM_dom"/>
</dbReference>
<dbReference type="PANTHER" id="PTHR30313">
    <property type="entry name" value="DNA PRIMASE"/>
    <property type="match status" value="1"/>
</dbReference>
<reference evidence="12" key="3">
    <citation type="journal article" date="2018" name="Nature">
        <title>A major lineage of non-tailed dsDNA viruses as unrecognized killers of marine bacteria.</title>
        <authorList>
            <person name="Kauffman K.M."/>
            <person name="Hussain F.A."/>
            <person name="Yang J."/>
            <person name="Arevalo P."/>
            <person name="Brown J.M."/>
            <person name="Chang W.K."/>
            <person name="VanInsberghe D."/>
            <person name="Elsherbini J."/>
            <person name="Sharma R.S."/>
            <person name="Cutler M.B."/>
            <person name="Kelly L."/>
            <person name="Polz M.F."/>
        </authorList>
    </citation>
    <scope>NUCLEOTIDE SEQUENCE</scope>
    <source>
        <strain evidence="12">10N.261.52.F7</strain>
    </source>
</reference>
<evidence type="ECO:0000256" key="7">
    <source>
        <dbReference type="ARBA" id="ARBA00022771"/>
    </source>
</evidence>
<dbReference type="InterPro" id="IPR050219">
    <property type="entry name" value="DnaG_primase"/>
</dbReference>
<dbReference type="Pfam" id="PF01807">
    <property type="entry name" value="Zn_ribbon_DnaG"/>
    <property type="match status" value="1"/>
</dbReference>
<protein>
    <recommendedName>
        <fullName evidence="13">Reverse transcriptase domain-containing protein</fullName>
    </recommendedName>
</protein>
<dbReference type="InterPro" id="IPR013264">
    <property type="entry name" value="DNAG_N"/>
</dbReference>
<evidence type="ECO:0000256" key="9">
    <source>
        <dbReference type="ARBA" id="ARBA00023163"/>
    </source>
</evidence>
<evidence type="ECO:0000259" key="10">
    <source>
        <dbReference type="PROSITE" id="PS50878"/>
    </source>
</evidence>
<organism evidence="12">
    <name type="scientific">Vibrio lentus</name>
    <dbReference type="NCBI Taxonomy" id="136468"/>
    <lineage>
        <taxon>Bacteria</taxon>
        <taxon>Pseudomonadati</taxon>
        <taxon>Pseudomonadota</taxon>
        <taxon>Gammaproteobacteria</taxon>
        <taxon>Vibrionales</taxon>
        <taxon>Vibrionaceae</taxon>
        <taxon>Vibrio</taxon>
    </lineage>
</organism>
<dbReference type="EMBL" id="MCXM01000001">
    <property type="protein sequence ID" value="PMK50216.1"/>
    <property type="molecule type" value="Genomic_DNA"/>
</dbReference>
<keyword evidence="5" id="KW-0235">DNA replication</keyword>
<dbReference type="SUPFAM" id="SSF56731">
    <property type="entry name" value="DNA primase core"/>
    <property type="match status" value="1"/>
</dbReference>
<dbReference type="InterPro" id="IPR037068">
    <property type="entry name" value="DNA_primase_core_N_sf"/>
</dbReference>
<dbReference type="SUPFAM" id="SSF57783">
    <property type="entry name" value="Zinc beta-ribbon"/>
    <property type="match status" value="1"/>
</dbReference>
<dbReference type="GO" id="GO:1990077">
    <property type="term" value="C:primosome complex"/>
    <property type="evidence" value="ECO:0007669"/>
    <property type="project" value="UniProtKB-KW"/>
</dbReference>
<dbReference type="InterPro" id="IPR000477">
    <property type="entry name" value="RT_dom"/>
</dbReference>
<dbReference type="GO" id="GO:0000428">
    <property type="term" value="C:DNA-directed RNA polymerase complex"/>
    <property type="evidence" value="ECO:0007669"/>
    <property type="project" value="UniProtKB-KW"/>
</dbReference>
<reference evidence="12" key="2">
    <citation type="submission" date="2016-07" db="EMBL/GenBank/DDBJ databases">
        <authorList>
            <person name="Kauffman K."/>
            <person name="Arevalo P."/>
            <person name="Polz M.F."/>
        </authorList>
    </citation>
    <scope>NUCLEOTIDE SEQUENCE</scope>
    <source>
        <strain evidence="12">10N.261.52.F7</strain>
    </source>
</reference>
<evidence type="ECO:0000256" key="5">
    <source>
        <dbReference type="ARBA" id="ARBA00022705"/>
    </source>
</evidence>
<dbReference type="Pfam" id="PF13155">
    <property type="entry name" value="Toprim_2"/>
    <property type="match status" value="1"/>
</dbReference>
<dbReference type="GO" id="GO:0006269">
    <property type="term" value="P:DNA replication, synthesis of primer"/>
    <property type="evidence" value="ECO:0007669"/>
    <property type="project" value="UniProtKB-KW"/>
</dbReference>
<dbReference type="CDD" id="cd03364">
    <property type="entry name" value="TOPRIM_DnaG_primases"/>
    <property type="match status" value="1"/>
</dbReference>
<gene>
    <name evidence="12" type="ORF">BCT99_02025</name>
</gene>
<dbReference type="GO" id="GO:0003899">
    <property type="term" value="F:DNA-directed RNA polymerase activity"/>
    <property type="evidence" value="ECO:0007669"/>
    <property type="project" value="InterPro"/>
</dbReference>
<evidence type="ECO:0000256" key="4">
    <source>
        <dbReference type="ARBA" id="ARBA00022695"/>
    </source>
</evidence>